<evidence type="ECO:0000256" key="5">
    <source>
        <dbReference type="ARBA" id="ARBA00023002"/>
    </source>
</evidence>
<dbReference type="InterPro" id="IPR042204">
    <property type="entry name" value="2Fe-2S-bd_N"/>
</dbReference>
<dbReference type="Gene3D" id="3.20.20.70">
    <property type="entry name" value="Aldolase class I"/>
    <property type="match status" value="1"/>
</dbReference>
<dbReference type="PROSITE" id="PS51379">
    <property type="entry name" value="4FE4S_FER_2"/>
    <property type="match status" value="1"/>
</dbReference>
<evidence type="ECO:0000313" key="11">
    <source>
        <dbReference type="Proteomes" id="UP000268446"/>
    </source>
</evidence>
<feature type="domain" description="Radical SAM core" evidence="9">
    <location>
        <begin position="157"/>
        <end position="392"/>
    </location>
</feature>
<dbReference type="SUPFAM" id="SSF54862">
    <property type="entry name" value="4Fe-4S ferredoxins"/>
    <property type="match status" value="1"/>
</dbReference>
<dbReference type="PROSITE" id="PS00198">
    <property type="entry name" value="4FE4S_FER_1"/>
    <property type="match status" value="1"/>
</dbReference>
<dbReference type="InterPro" id="IPR007197">
    <property type="entry name" value="rSAM"/>
</dbReference>
<dbReference type="InterPro" id="IPR058240">
    <property type="entry name" value="rSAM_sf"/>
</dbReference>
<evidence type="ECO:0000256" key="3">
    <source>
        <dbReference type="ARBA" id="ARBA00022691"/>
    </source>
</evidence>
<dbReference type="InterPro" id="IPR013785">
    <property type="entry name" value="Aldolase_TIM"/>
</dbReference>
<keyword evidence="5" id="KW-0560">Oxidoreductase</keyword>
<dbReference type="Proteomes" id="UP000268446">
    <property type="component" value="Unassembled WGS sequence"/>
</dbReference>
<evidence type="ECO:0000256" key="6">
    <source>
        <dbReference type="ARBA" id="ARBA00023004"/>
    </source>
</evidence>
<evidence type="ECO:0000256" key="7">
    <source>
        <dbReference type="ARBA" id="ARBA00023014"/>
    </source>
</evidence>
<protein>
    <submittedName>
        <fullName evidence="10">Radical SAM protein</fullName>
    </submittedName>
</protein>
<dbReference type="EMBL" id="QMQZ01000021">
    <property type="protein sequence ID" value="RLE51959.1"/>
    <property type="molecule type" value="Genomic_DNA"/>
</dbReference>
<keyword evidence="3" id="KW-0949">S-adenosyl-L-methionine</keyword>
<evidence type="ECO:0000259" key="9">
    <source>
        <dbReference type="PROSITE" id="PS51918"/>
    </source>
</evidence>
<keyword evidence="7" id="KW-0411">Iron-sulfur</keyword>
<dbReference type="InterPro" id="IPR036010">
    <property type="entry name" value="2Fe-2S_ferredoxin-like_sf"/>
</dbReference>
<dbReference type="Pfam" id="PF04055">
    <property type="entry name" value="Radical_SAM"/>
    <property type="match status" value="1"/>
</dbReference>
<keyword evidence="6" id="KW-0408">Iron</keyword>
<comment type="caution">
    <text evidence="10">The sequence shown here is derived from an EMBL/GenBank/DDBJ whole genome shotgun (WGS) entry which is preliminary data.</text>
</comment>
<dbReference type="Gene3D" id="3.10.20.440">
    <property type="entry name" value="2Fe-2S iron-sulphur cluster binding domain, sarcosine oxidase, alpha subunit, N-terminal domain"/>
    <property type="match status" value="1"/>
</dbReference>
<keyword evidence="4" id="KW-0479">Metal-binding</keyword>
<feature type="domain" description="4Fe-4S ferredoxin-type" evidence="8">
    <location>
        <begin position="19"/>
        <end position="51"/>
    </location>
</feature>
<dbReference type="GO" id="GO:0046872">
    <property type="term" value="F:metal ion binding"/>
    <property type="evidence" value="ECO:0007669"/>
    <property type="project" value="UniProtKB-KW"/>
</dbReference>
<accession>A0A497EXV9</accession>
<organism evidence="10 11">
    <name type="scientific">Thermoproteota archaeon</name>
    <dbReference type="NCBI Taxonomy" id="2056631"/>
    <lineage>
        <taxon>Archaea</taxon>
        <taxon>Thermoproteota</taxon>
    </lineage>
</organism>
<gene>
    <name evidence="10" type="ORF">DRJ20_01110</name>
</gene>
<proteinExistence type="predicted"/>
<dbReference type="SUPFAM" id="SSF54292">
    <property type="entry name" value="2Fe-2S ferredoxin-like"/>
    <property type="match status" value="1"/>
</dbReference>
<evidence type="ECO:0000256" key="4">
    <source>
        <dbReference type="ARBA" id="ARBA00022723"/>
    </source>
</evidence>
<dbReference type="PANTHER" id="PTHR30352">
    <property type="entry name" value="PYRUVATE FORMATE-LYASE-ACTIVATING ENZYME"/>
    <property type="match status" value="1"/>
</dbReference>
<dbReference type="PROSITE" id="PS51918">
    <property type="entry name" value="RADICAL_SAM"/>
    <property type="match status" value="1"/>
</dbReference>
<keyword evidence="2" id="KW-0004">4Fe-4S</keyword>
<dbReference type="InterPro" id="IPR017896">
    <property type="entry name" value="4Fe4S_Fe-S-bd"/>
</dbReference>
<dbReference type="SUPFAM" id="SSF102114">
    <property type="entry name" value="Radical SAM enzymes"/>
    <property type="match status" value="1"/>
</dbReference>
<evidence type="ECO:0000256" key="2">
    <source>
        <dbReference type="ARBA" id="ARBA00022485"/>
    </source>
</evidence>
<dbReference type="GO" id="GO:0016491">
    <property type="term" value="F:oxidoreductase activity"/>
    <property type="evidence" value="ECO:0007669"/>
    <property type="project" value="UniProtKB-KW"/>
</dbReference>
<comment type="cofactor">
    <cofactor evidence="1">
        <name>[4Fe-4S] cluster</name>
        <dbReference type="ChEBI" id="CHEBI:49883"/>
    </cofactor>
</comment>
<name>A0A497EXV9_9CREN</name>
<evidence type="ECO:0000259" key="8">
    <source>
        <dbReference type="PROSITE" id="PS51379"/>
    </source>
</evidence>
<dbReference type="InterPro" id="IPR034457">
    <property type="entry name" value="Organic_radical-activating"/>
</dbReference>
<sequence length="401" mass="45212">MGFYRCVVDYDKCRNCGFCTWHVDCPGRDSCVDCQVCFLGCPYQAVVRVRDPSERSEVTIVVNGEKFQVPERITLKRALQLIGYRFSKLPGRGDIYAPCETGGCYACAVLVDGVPKQLCITPVSDGLKVDLEGDFEPVRIVSGFTPHPVGGVGTPWHLKGEGRYIEVACFAHGCNFRCPQCQNWVITYGNSFTPVSPREAAEKLSLLRRTYGVDRMAISGGEPTLNRRWLVKFFKELKLLNADGKARLHLDTNTSLLTKDYIDELLEAGVTDIGADLKALRLETFMNVTGVEDEELAEFYLKTAWNAVKYIVDEYSDRVFLGIGIPYNPAWMTDDELFKIGSEIAKMDPEVQVCLLDYRPEFRRMNIQRPSFEEMKRAKKLLEDAGLRLVIAQTHYGHIGP</sequence>
<dbReference type="SFLD" id="SFLDS00029">
    <property type="entry name" value="Radical_SAM"/>
    <property type="match status" value="1"/>
</dbReference>
<evidence type="ECO:0000256" key="1">
    <source>
        <dbReference type="ARBA" id="ARBA00001966"/>
    </source>
</evidence>
<evidence type="ECO:0000313" key="10">
    <source>
        <dbReference type="EMBL" id="RLE51959.1"/>
    </source>
</evidence>
<dbReference type="Pfam" id="PF13510">
    <property type="entry name" value="Fer2_4"/>
    <property type="match status" value="1"/>
</dbReference>
<dbReference type="InterPro" id="IPR017900">
    <property type="entry name" value="4Fe4S_Fe_S_CS"/>
</dbReference>
<reference evidence="10 11" key="1">
    <citation type="submission" date="2018-06" db="EMBL/GenBank/DDBJ databases">
        <title>Extensive metabolic versatility and redundancy in microbially diverse, dynamic hydrothermal sediments.</title>
        <authorList>
            <person name="Dombrowski N."/>
            <person name="Teske A."/>
            <person name="Baker B.J."/>
        </authorList>
    </citation>
    <scope>NUCLEOTIDE SEQUENCE [LARGE SCALE GENOMIC DNA]</scope>
    <source>
        <strain evidence="10">B29_G17</strain>
    </source>
</reference>
<dbReference type="GO" id="GO:0051539">
    <property type="term" value="F:4 iron, 4 sulfur cluster binding"/>
    <property type="evidence" value="ECO:0007669"/>
    <property type="project" value="UniProtKB-KW"/>
</dbReference>
<dbReference type="CDD" id="cd01335">
    <property type="entry name" value="Radical_SAM"/>
    <property type="match status" value="1"/>
</dbReference>
<dbReference type="AlphaFoldDB" id="A0A497EXV9"/>
<dbReference type="PANTHER" id="PTHR30352:SF13">
    <property type="entry name" value="GLYCYL-RADICAL ENZYME ACTIVATING ENZYME YJJW-RELATED"/>
    <property type="match status" value="1"/>
</dbReference>